<evidence type="ECO:0000313" key="3">
    <source>
        <dbReference type="Proteomes" id="UP001500620"/>
    </source>
</evidence>
<evidence type="ECO:0008006" key="4">
    <source>
        <dbReference type="Google" id="ProtNLM"/>
    </source>
</evidence>
<sequence>MGRGDEHTRTGGPVDHRLTRRGLLAGVLAAAALAACDDVPGVTPTPEPSFDPPGDAPLATWELTGGFTAAGIAALRPPRLVVYGDGDAIADAAYRSRLDPDQLRALASGLAEDLRSNATQKKPTATPTIVDAPVTKVTVWSASGTLTFTAEGLDELKPDHVYADVLYDARDRLAAVHKAVSATAQPYLAARVRVVAAPAQDGTGGSVGLGTISADPSASASVSAWPPDITLPSPDSEGLRRADLEGDAARAAVRMLTRDLDQRGAWPAYRMGDGTIVRASWRYLLPNE</sequence>
<reference evidence="3" key="1">
    <citation type="journal article" date="2019" name="Int. J. Syst. Evol. Microbiol.">
        <title>The Global Catalogue of Microorganisms (GCM) 10K type strain sequencing project: providing services to taxonomists for standard genome sequencing and annotation.</title>
        <authorList>
            <consortium name="The Broad Institute Genomics Platform"/>
            <consortium name="The Broad Institute Genome Sequencing Center for Infectious Disease"/>
            <person name="Wu L."/>
            <person name="Ma J."/>
        </authorList>
    </citation>
    <scope>NUCLEOTIDE SEQUENCE [LARGE SCALE GENOMIC DNA]</scope>
    <source>
        <strain evidence="3">JCM 17441</strain>
    </source>
</reference>
<evidence type="ECO:0000256" key="1">
    <source>
        <dbReference type="SAM" id="MobiDB-lite"/>
    </source>
</evidence>
<comment type="caution">
    <text evidence="2">The sequence shown here is derived from an EMBL/GenBank/DDBJ whole genome shotgun (WGS) entry which is preliminary data.</text>
</comment>
<dbReference type="Proteomes" id="UP001500620">
    <property type="component" value="Unassembled WGS sequence"/>
</dbReference>
<proteinExistence type="predicted"/>
<accession>A0ABP8D557</accession>
<protein>
    <recommendedName>
        <fullName evidence="4">GerMN domain-containing protein</fullName>
    </recommendedName>
</protein>
<evidence type="ECO:0000313" key="2">
    <source>
        <dbReference type="EMBL" id="GAA4247735.1"/>
    </source>
</evidence>
<organism evidence="2 3">
    <name type="scientific">Dactylosporangium darangshiense</name>
    <dbReference type="NCBI Taxonomy" id="579108"/>
    <lineage>
        <taxon>Bacteria</taxon>
        <taxon>Bacillati</taxon>
        <taxon>Actinomycetota</taxon>
        <taxon>Actinomycetes</taxon>
        <taxon>Micromonosporales</taxon>
        <taxon>Micromonosporaceae</taxon>
        <taxon>Dactylosporangium</taxon>
    </lineage>
</organism>
<gene>
    <name evidence="2" type="ORF">GCM10022255_024780</name>
</gene>
<dbReference type="EMBL" id="BAABAT010000005">
    <property type="protein sequence ID" value="GAA4247735.1"/>
    <property type="molecule type" value="Genomic_DNA"/>
</dbReference>
<keyword evidence="3" id="KW-1185">Reference proteome</keyword>
<feature type="region of interest" description="Disordered" evidence="1">
    <location>
        <begin position="220"/>
        <end position="241"/>
    </location>
</feature>
<name>A0ABP8D557_9ACTN</name>